<dbReference type="InterPro" id="IPR053171">
    <property type="entry name" value="Viral_Tip_Attach_Protein"/>
</dbReference>
<keyword evidence="2" id="KW-1185">Reference proteome</keyword>
<feature type="non-terminal residue" evidence="1">
    <location>
        <position position="103"/>
    </location>
</feature>
<dbReference type="PANTHER" id="PTHR36251">
    <property type="entry name" value="FELS-1 PROPHAGE HOST SPECIFICITY PROTEIN-RELATED"/>
    <property type="match status" value="1"/>
</dbReference>
<dbReference type="Proteomes" id="UP000638849">
    <property type="component" value="Unassembled WGS sequence"/>
</dbReference>
<proteinExistence type="predicted"/>
<organism evidence="1 2">
    <name type="scientific">Streptomyces javensis</name>
    <dbReference type="NCBI Taxonomy" id="114698"/>
    <lineage>
        <taxon>Bacteria</taxon>
        <taxon>Bacillati</taxon>
        <taxon>Actinomycetota</taxon>
        <taxon>Actinomycetes</taxon>
        <taxon>Kitasatosporales</taxon>
        <taxon>Streptomycetaceae</taxon>
        <taxon>Streptomyces</taxon>
        <taxon>Streptomyces violaceusniger group</taxon>
    </lineage>
</organism>
<dbReference type="PANTHER" id="PTHR36251:SF2">
    <property type="entry name" value="GIFSY-2 PROPHAGE HOST SPECIFICITY PROTEIN J, PHAGE LAMBDA"/>
    <property type="match status" value="1"/>
</dbReference>
<sequence>MNAAIMSQPTQLARACSVAAIAGAGGKGGGNARTPVETPDSLHSISYAKILDLTSEGEIRGLVAGNQSVYLNEVPIQNSDGTLNFAGVRVETRAGTQDQEYIA</sequence>
<reference evidence="1 2" key="1">
    <citation type="submission" date="2020-12" db="EMBL/GenBank/DDBJ databases">
        <authorList>
            <person name="Kusuma A.B."/>
            <person name="Nouioui I."/>
            <person name="Goodfellow M."/>
        </authorList>
    </citation>
    <scope>NUCLEOTIDE SEQUENCE [LARGE SCALE GENOMIC DNA]</scope>
    <source>
        <strain evidence="1 2">DSM 41764</strain>
    </source>
</reference>
<evidence type="ECO:0000313" key="1">
    <source>
        <dbReference type="EMBL" id="MBI0320331.1"/>
    </source>
</evidence>
<evidence type="ECO:0000313" key="2">
    <source>
        <dbReference type="Proteomes" id="UP000638849"/>
    </source>
</evidence>
<protein>
    <submittedName>
        <fullName evidence="1">Uncharacterized protein</fullName>
    </submittedName>
</protein>
<comment type="caution">
    <text evidence="1">The sequence shown here is derived from an EMBL/GenBank/DDBJ whole genome shotgun (WGS) entry which is preliminary data.</text>
</comment>
<dbReference type="EMBL" id="JAEEAQ010001402">
    <property type="protein sequence ID" value="MBI0320331.1"/>
    <property type="molecule type" value="Genomic_DNA"/>
</dbReference>
<name>A0ABS0RSF1_9ACTN</name>
<accession>A0ABS0RSF1</accession>
<gene>
    <name evidence="1" type="ORF">JBF12_46795</name>
</gene>